<sequence>MLIALRWFVFSPCFFNAFLCWTCFTYVFGLLLVSEVHPALATSSLYKELTWTSFLEMIKELNRKCFNVRGEKGDYICFALDKSCADGLLWKKLARIKCFTGNSDSLQVIPSRVLNLDEFLNVYNVHKDAMQNIDPKEMSTSSCILNENADSEDLCCICMENSNEVLLPCLHSFCVVCVAQEMEFRPQFSCPICKARINRPLEDSWEVPDPPNPAEVVAYLSRVAEHSYHSFVHLSVCYIAYIFICGGRLVLLTIV</sequence>
<protein>
    <recommendedName>
        <fullName evidence="6">RING-type domain-containing protein</fullName>
    </recommendedName>
</protein>
<dbReference type="EMBL" id="JAVFWL010000006">
    <property type="protein sequence ID" value="KAK6760793.1"/>
    <property type="molecule type" value="Genomic_DNA"/>
</dbReference>
<evidence type="ECO:0000256" key="1">
    <source>
        <dbReference type="ARBA" id="ARBA00022723"/>
    </source>
</evidence>
<feature type="domain" description="RING-type" evidence="6">
    <location>
        <begin position="155"/>
        <end position="194"/>
    </location>
</feature>
<dbReference type="InterPro" id="IPR001841">
    <property type="entry name" value="Znf_RING"/>
</dbReference>
<organism evidence="7 8">
    <name type="scientific">Necator americanus</name>
    <name type="common">Human hookworm</name>
    <dbReference type="NCBI Taxonomy" id="51031"/>
    <lineage>
        <taxon>Eukaryota</taxon>
        <taxon>Metazoa</taxon>
        <taxon>Ecdysozoa</taxon>
        <taxon>Nematoda</taxon>
        <taxon>Chromadorea</taxon>
        <taxon>Rhabditida</taxon>
        <taxon>Rhabditina</taxon>
        <taxon>Rhabditomorpha</taxon>
        <taxon>Strongyloidea</taxon>
        <taxon>Ancylostomatidae</taxon>
        <taxon>Bunostominae</taxon>
        <taxon>Necator</taxon>
    </lineage>
</organism>
<dbReference type="PROSITE" id="PS50089">
    <property type="entry name" value="ZF_RING_2"/>
    <property type="match status" value="1"/>
</dbReference>
<dbReference type="SUPFAM" id="SSF57850">
    <property type="entry name" value="RING/U-box"/>
    <property type="match status" value="1"/>
</dbReference>
<dbReference type="InterPro" id="IPR013083">
    <property type="entry name" value="Znf_RING/FYVE/PHD"/>
</dbReference>
<accession>A0ABR1EDX1</accession>
<dbReference type="Pfam" id="PF13920">
    <property type="entry name" value="zf-C3HC4_3"/>
    <property type="match status" value="1"/>
</dbReference>
<feature type="transmembrane region" description="Helical" evidence="5">
    <location>
        <begin position="231"/>
        <end position="251"/>
    </location>
</feature>
<evidence type="ECO:0000256" key="4">
    <source>
        <dbReference type="PROSITE-ProRule" id="PRU00175"/>
    </source>
</evidence>
<evidence type="ECO:0000259" key="6">
    <source>
        <dbReference type="PROSITE" id="PS50089"/>
    </source>
</evidence>
<name>A0ABR1EDX1_NECAM</name>
<reference evidence="7 8" key="1">
    <citation type="submission" date="2023-08" db="EMBL/GenBank/DDBJ databases">
        <title>A Necator americanus chromosomal reference genome.</title>
        <authorList>
            <person name="Ilik V."/>
            <person name="Petrzelkova K.J."/>
            <person name="Pardy F."/>
            <person name="Fuh T."/>
            <person name="Niatou-Singa F.S."/>
            <person name="Gouil Q."/>
            <person name="Baker L."/>
            <person name="Ritchie M.E."/>
            <person name="Jex A.R."/>
            <person name="Gazzola D."/>
            <person name="Li H."/>
            <person name="Toshio Fujiwara R."/>
            <person name="Zhan B."/>
            <person name="Aroian R.V."/>
            <person name="Pafco B."/>
            <person name="Schwarz E.M."/>
        </authorList>
    </citation>
    <scope>NUCLEOTIDE SEQUENCE [LARGE SCALE GENOMIC DNA]</scope>
    <source>
        <strain evidence="7 8">Aroian</strain>
        <tissue evidence="7">Whole animal</tissue>
    </source>
</reference>
<dbReference type="Gene3D" id="3.30.40.10">
    <property type="entry name" value="Zinc/RING finger domain, C3HC4 (zinc finger)"/>
    <property type="match status" value="1"/>
</dbReference>
<evidence type="ECO:0000256" key="5">
    <source>
        <dbReference type="SAM" id="Phobius"/>
    </source>
</evidence>
<proteinExistence type="predicted"/>
<evidence type="ECO:0000313" key="7">
    <source>
        <dbReference type="EMBL" id="KAK6760793.1"/>
    </source>
</evidence>
<keyword evidence="5" id="KW-0812">Transmembrane</keyword>
<keyword evidence="5" id="KW-0472">Membrane</keyword>
<feature type="transmembrane region" description="Helical" evidence="5">
    <location>
        <begin position="7"/>
        <end position="33"/>
    </location>
</feature>
<keyword evidence="1" id="KW-0479">Metal-binding</keyword>
<keyword evidence="8" id="KW-1185">Reference proteome</keyword>
<dbReference type="Proteomes" id="UP001303046">
    <property type="component" value="Unassembled WGS sequence"/>
</dbReference>
<evidence type="ECO:0000256" key="2">
    <source>
        <dbReference type="ARBA" id="ARBA00022771"/>
    </source>
</evidence>
<dbReference type="SMART" id="SM00184">
    <property type="entry name" value="RING"/>
    <property type="match status" value="1"/>
</dbReference>
<evidence type="ECO:0000313" key="8">
    <source>
        <dbReference type="Proteomes" id="UP001303046"/>
    </source>
</evidence>
<dbReference type="PROSITE" id="PS00518">
    <property type="entry name" value="ZF_RING_1"/>
    <property type="match status" value="1"/>
</dbReference>
<keyword evidence="3" id="KW-0862">Zinc</keyword>
<keyword evidence="2 4" id="KW-0863">Zinc-finger</keyword>
<comment type="caution">
    <text evidence="7">The sequence shown here is derived from an EMBL/GenBank/DDBJ whole genome shotgun (WGS) entry which is preliminary data.</text>
</comment>
<evidence type="ECO:0000256" key="3">
    <source>
        <dbReference type="ARBA" id="ARBA00022833"/>
    </source>
</evidence>
<dbReference type="InterPro" id="IPR017907">
    <property type="entry name" value="Znf_RING_CS"/>
</dbReference>
<gene>
    <name evidence="7" type="primary">Necator_chrX.g22184</name>
    <name evidence="7" type="ORF">RB195_022023</name>
</gene>
<keyword evidence="5" id="KW-1133">Transmembrane helix</keyword>